<dbReference type="EMBL" id="KN825480">
    <property type="protein sequence ID" value="KIK90721.1"/>
    <property type="molecule type" value="Genomic_DNA"/>
</dbReference>
<keyword evidence="2" id="KW-1185">Reference proteome</keyword>
<evidence type="ECO:0000313" key="1">
    <source>
        <dbReference type="EMBL" id="KIK90721.1"/>
    </source>
</evidence>
<reference evidence="2" key="2">
    <citation type="submission" date="2015-01" db="EMBL/GenBank/DDBJ databases">
        <title>Evolutionary Origins and Diversification of the Mycorrhizal Mutualists.</title>
        <authorList>
            <consortium name="DOE Joint Genome Institute"/>
            <consortium name="Mycorrhizal Genomics Consortium"/>
            <person name="Kohler A."/>
            <person name="Kuo A."/>
            <person name="Nagy L.G."/>
            <person name="Floudas D."/>
            <person name="Copeland A."/>
            <person name="Barry K.W."/>
            <person name="Cichocki N."/>
            <person name="Veneault-Fourrey C."/>
            <person name="LaButti K."/>
            <person name="Lindquist E.A."/>
            <person name="Lipzen A."/>
            <person name="Lundell T."/>
            <person name="Morin E."/>
            <person name="Murat C."/>
            <person name="Riley R."/>
            <person name="Ohm R."/>
            <person name="Sun H."/>
            <person name="Tunlid A."/>
            <person name="Henrissat B."/>
            <person name="Grigoriev I.V."/>
            <person name="Hibbett D.S."/>
            <person name="Martin F."/>
        </authorList>
    </citation>
    <scope>NUCLEOTIDE SEQUENCE [LARGE SCALE GENOMIC DNA]</scope>
    <source>
        <strain evidence="2">Ve08.2h10</strain>
    </source>
</reference>
<reference evidence="1 2" key="1">
    <citation type="submission" date="2014-04" db="EMBL/GenBank/DDBJ databases">
        <authorList>
            <consortium name="DOE Joint Genome Institute"/>
            <person name="Kuo A."/>
            <person name="Kohler A."/>
            <person name="Jargeat P."/>
            <person name="Nagy L.G."/>
            <person name="Floudas D."/>
            <person name="Copeland A."/>
            <person name="Barry K.W."/>
            <person name="Cichocki N."/>
            <person name="Veneault-Fourrey C."/>
            <person name="LaButti K."/>
            <person name="Lindquist E.A."/>
            <person name="Lipzen A."/>
            <person name="Lundell T."/>
            <person name="Morin E."/>
            <person name="Murat C."/>
            <person name="Sun H."/>
            <person name="Tunlid A."/>
            <person name="Henrissat B."/>
            <person name="Grigoriev I.V."/>
            <person name="Hibbett D.S."/>
            <person name="Martin F."/>
            <person name="Nordberg H.P."/>
            <person name="Cantor M.N."/>
            <person name="Hua S.X."/>
        </authorList>
    </citation>
    <scope>NUCLEOTIDE SEQUENCE [LARGE SCALE GENOMIC DNA]</scope>
    <source>
        <strain evidence="1 2">Ve08.2h10</strain>
    </source>
</reference>
<dbReference type="Proteomes" id="UP000054538">
    <property type="component" value="Unassembled WGS sequence"/>
</dbReference>
<dbReference type="AlphaFoldDB" id="A0A0D0DRY9"/>
<gene>
    <name evidence="1" type="ORF">PAXRUDRAFT_666778</name>
</gene>
<evidence type="ECO:0000313" key="2">
    <source>
        <dbReference type="Proteomes" id="UP000054538"/>
    </source>
</evidence>
<organism evidence="1 2">
    <name type="scientific">Paxillus rubicundulus Ve08.2h10</name>
    <dbReference type="NCBI Taxonomy" id="930991"/>
    <lineage>
        <taxon>Eukaryota</taxon>
        <taxon>Fungi</taxon>
        <taxon>Dikarya</taxon>
        <taxon>Basidiomycota</taxon>
        <taxon>Agaricomycotina</taxon>
        <taxon>Agaricomycetes</taxon>
        <taxon>Agaricomycetidae</taxon>
        <taxon>Boletales</taxon>
        <taxon>Paxilineae</taxon>
        <taxon>Paxillaceae</taxon>
        <taxon>Paxillus</taxon>
    </lineage>
</organism>
<name>A0A0D0DRY9_9AGAM</name>
<accession>A0A0D0DRY9</accession>
<dbReference type="InParanoid" id="A0A0D0DRY9"/>
<dbReference type="HOGENOM" id="CLU_2558981_0_0_1"/>
<proteinExistence type="predicted"/>
<protein>
    <submittedName>
        <fullName evidence="1">Uncharacterized protein</fullName>
    </submittedName>
</protein>
<sequence length="82" mass="9186">MSREPARGVIQNGLALHDCQWPRCRCYWAPGVYVLHLPRQTSAFAEQASETWPSCCHVEGLACIPCQDEGSCGVLSERYRTC</sequence>